<comment type="caution">
    <text evidence="1">The sequence shown here is derived from an EMBL/GenBank/DDBJ whole genome shotgun (WGS) entry which is preliminary data.</text>
</comment>
<accession>A0A9P5TZA0</accession>
<dbReference type="InterPro" id="IPR032675">
    <property type="entry name" value="LRR_dom_sf"/>
</dbReference>
<reference evidence="1" key="1">
    <citation type="submission" date="2020-11" db="EMBL/GenBank/DDBJ databases">
        <authorList>
            <consortium name="DOE Joint Genome Institute"/>
            <person name="Ahrendt S."/>
            <person name="Riley R."/>
            <person name="Andreopoulos W."/>
            <person name="Labutti K."/>
            <person name="Pangilinan J."/>
            <person name="Ruiz-Duenas F.J."/>
            <person name="Barrasa J.M."/>
            <person name="Sanchez-Garcia M."/>
            <person name="Camarero S."/>
            <person name="Miyauchi S."/>
            <person name="Serrano A."/>
            <person name="Linde D."/>
            <person name="Babiker R."/>
            <person name="Drula E."/>
            <person name="Ayuso-Fernandez I."/>
            <person name="Pacheco R."/>
            <person name="Padilla G."/>
            <person name="Ferreira P."/>
            <person name="Barriuso J."/>
            <person name="Kellner H."/>
            <person name="Castanera R."/>
            <person name="Alfaro M."/>
            <person name="Ramirez L."/>
            <person name="Pisabarro A.G."/>
            <person name="Kuo A."/>
            <person name="Tritt A."/>
            <person name="Lipzen A."/>
            <person name="He G."/>
            <person name="Yan M."/>
            <person name="Ng V."/>
            <person name="Cullen D."/>
            <person name="Martin F."/>
            <person name="Rosso M.-N."/>
            <person name="Henrissat B."/>
            <person name="Hibbett D."/>
            <person name="Martinez A.T."/>
            <person name="Grigoriev I.V."/>
        </authorList>
    </citation>
    <scope>NUCLEOTIDE SEQUENCE</scope>
    <source>
        <strain evidence="1">AH 40177</strain>
    </source>
</reference>
<dbReference type="Proteomes" id="UP000772434">
    <property type="component" value="Unassembled WGS sequence"/>
</dbReference>
<gene>
    <name evidence="1" type="ORF">BDP27DRAFT_1452631</name>
</gene>
<proteinExistence type="predicted"/>
<evidence type="ECO:0000313" key="2">
    <source>
        <dbReference type="Proteomes" id="UP000772434"/>
    </source>
</evidence>
<evidence type="ECO:0008006" key="3">
    <source>
        <dbReference type="Google" id="ProtNLM"/>
    </source>
</evidence>
<keyword evidence="2" id="KW-1185">Reference proteome</keyword>
<dbReference type="EMBL" id="JADNRY010000234">
    <property type="protein sequence ID" value="KAF9060631.1"/>
    <property type="molecule type" value="Genomic_DNA"/>
</dbReference>
<dbReference type="SUPFAM" id="SSF52047">
    <property type="entry name" value="RNI-like"/>
    <property type="match status" value="1"/>
</dbReference>
<protein>
    <recommendedName>
        <fullName evidence="3">F-box domain-containing protein</fullName>
    </recommendedName>
</protein>
<organism evidence="1 2">
    <name type="scientific">Rhodocollybia butyracea</name>
    <dbReference type="NCBI Taxonomy" id="206335"/>
    <lineage>
        <taxon>Eukaryota</taxon>
        <taxon>Fungi</taxon>
        <taxon>Dikarya</taxon>
        <taxon>Basidiomycota</taxon>
        <taxon>Agaricomycotina</taxon>
        <taxon>Agaricomycetes</taxon>
        <taxon>Agaricomycetidae</taxon>
        <taxon>Agaricales</taxon>
        <taxon>Marasmiineae</taxon>
        <taxon>Omphalotaceae</taxon>
        <taxon>Rhodocollybia</taxon>
    </lineage>
</organism>
<sequence length="573" mass="65664">MSTTNALDTAFNLNQKVLHQLRSGYYPDSKDGLLNEIKSFFCPETHSSAPIFNPPLYFAQLDAEVVRLRRNARALTAPIRRLPVDILYEIFSYCARIAHRLLGQREDYVLSIRGSSHRPRCPTLELTWMCSHWRFIIRDYPPLWSSFYIEADLDRISFPRRFEVFREYMALSRQSPLKFCIVIPLESTAVALHDYRILVDNLDRWQHVILDSTTLIGLDSMIPTGHCPNLQSLWIIKQHRHDSQPPPSCVLSSAPSLRTYRDTGTVAWSKSTWFDCSHLTSLNIHVLRAKSIAHFLARFPNLKEFSLGEFEGDGSLITSVLVYQCKIAILNLSMKCLLPRIWERLRLPHLVSLSLYTYASSYQIWKPEYDSFLKEFSSLLLASQCSLQTLKLYNIPTKHSLTFISHHPSITDFVFSSDSIGPDVECSVIDLLDALTIEEHRTSRRKKHHPKPVFLPNFQSFSVNVQTQCLCLPSRIGARAEPSSFITASILCRMVESRTASLTAQPEHARVPRLQSLTLGLGSWIDQVGRRFIRERMGLHVAVRDEDIEESAFGNKCTIPVILSAIIYHLLNF</sequence>
<dbReference type="Gene3D" id="3.80.10.10">
    <property type="entry name" value="Ribonuclease Inhibitor"/>
    <property type="match status" value="1"/>
</dbReference>
<name>A0A9P5TZA0_9AGAR</name>
<dbReference type="AlphaFoldDB" id="A0A9P5TZA0"/>
<evidence type="ECO:0000313" key="1">
    <source>
        <dbReference type="EMBL" id="KAF9060631.1"/>
    </source>
</evidence>
<dbReference type="OrthoDB" id="2758004at2759"/>